<sequence>MIKVVHISETSPSEIIEHVNAHGILAIHGGRLVVRNALNQADDLAASESSNKCIYSLTYNHEKTELGYPHDPNVYTVEHAKNLAIAAFKRDDLKKIHPKEDIPPNTITSDQQETLRKLVKQIEGLEKMESVGSGEEPWEIWDQLSDYCDAIKTEDRARYKNIALDNFDKGHSFLLTWLVQLLQNNIASLKKNE</sequence>
<proteinExistence type="predicted"/>
<comment type="caution">
    <text evidence="1">The sequence shown here is derived from an EMBL/GenBank/DDBJ whole genome shotgun (WGS) entry which is preliminary data.</text>
</comment>
<name>A0A358E2V6_9ALTE</name>
<dbReference type="AlphaFoldDB" id="A0A358E2V6"/>
<protein>
    <submittedName>
        <fullName evidence="1">Uncharacterized protein</fullName>
    </submittedName>
</protein>
<evidence type="ECO:0000313" key="1">
    <source>
        <dbReference type="EMBL" id="HBU52543.1"/>
    </source>
</evidence>
<organism evidence="1 2">
    <name type="scientific">Alteromonas australica</name>
    <dbReference type="NCBI Taxonomy" id="589873"/>
    <lineage>
        <taxon>Bacteria</taxon>
        <taxon>Pseudomonadati</taxon>
        <taxon>Pseudomonadota</taxon>
        <taxon>Gammaproteobacteria</taxon>
        <taxon>Alteromonadales</taxon>
        <taxon>Alteromonadaceae</taxon>
        <taxon>Alteromonas/Salinimonas group</taxon>
        <taxon>Alteromonas</taxon>
    </lineage>
</organism>
<dbReference type="Proteomes" id="UP000264779">
    <property type="component" value="Unassembled WGS sequence"/>
</dbReference>
<reference evidence="1 2" key="1">
    <citation type="journal article" date="2018" name="Nat. Biotechnol.">
        <title>A standardized bacterial taxonomy based on genome phylogeny substantially revises the tree of life.</title>
        <authorList>
            <person name="Parks D.H."/>
            <person name="Chuvochina M."/>
            <person name="Waite D.W."/>
            <person name="Rinke C."/>
            <person name="Skarshewski A."/>
            <person name="Chaumeil P.A."/>
            <person name="Hugenholtz P."/>
        </authorList>
    </citation>
    <scope>NUCLEOTIDE SEQUENCE [LARGE SCALE GENOMIC DNA]</scope>
    <source>
        <strain evidence="1">UBA11621</strain>
    </source>
</reference>
<accession>A0A358E2V6</accession>
<gene>
    <name evidence="1" type="ORF">DEB45_14930</name>
</gene>
<evidence type="ECO:0000313" key="2">
    <source>
        <dbReference type="Proteomes" id="UP000264779"/>
    </source>
</evidence>
<dbReference type="EMBL" id="DONK01000231">
    <property type="protein sequence ID" value="HBU52543.1"/>
    <property type="molecule type" value="Genomic_DNA"/>
</dbReference>